<dbReference type="RefSeq" id="WP_139600786.1">
    <property type="nucleotide sequence ID" value="NZ_VDCQ01000004.1"/>
</dbReference>
<keyword evidence="2" id="KW-1185">Reference proteome</keyword>
<organism evidence="1 2">
    <name type="scientific">Paenibacillus hemerocallicola</name>
    <dbReference type="NCBI Taxonomy" id="1172614"/>
    <lineage>
        <taxon>Bacteria</taxon>
        <taxon>Bacillati</taxon>
        <taxon>Bacillota</taxon>
        <taxon>Bacilli</taxon>
        <taxon>Bacillales</taxon>
        <taxon>Paenibacillaceae</taxon>
        <taxon>Paenibacillus</taxon>
    </lineage>
</organism>
<dbReference type="OrthoDB" id="9807498at2"/>
<proteinExistence type="predicted"/>
<dbReference type="PANTHER" id="PTHR30217:SF7">
    <property type="entry name" value="TRNA HYDROXYLATION PROTEIN P2"/>
    <property type="match status" value="1"/>
</dbReference>
<dbReference type="InterPro" id="IPR051454">
    <property type="entry name" value="RNA/ubiquinone_mod_enzymes"/>
</dbReference>
<dbReference type="Pfam" id="PF01136">
    <property type="entry name" value="Peptidase_U32"/>
    <property type="match status" value="1"/>
</dbReference>
<dbReference type="EMBL" id="VDCQ01000004">
    <property type="protein sequence ID" value="TNJ67498.1"/>
    <property type="molecule type" value="Genomic_DNA"/>
</dbReference>
<dbReference type="InterPro" id="IPR001539">
    <property type="entry name" value="Peptidase_U32"/>
</dbReference>
<evidence type="ECO:0000313" key="2">
    <source>
        <dbReference type="Proteomes" id="UP000307943"/>
    </source>
</evidence>
<sequence>MSEFATREQAGCRKPELLIGAGSIEEIGRLANAGADAFYIGDDRFGMRLTGNIPQERIGEAIRFAHDKGAKAYVVCNGILHNEVLPELPDYLRLIADAGADAVVFGDPAVLIAMRQAGVKLPLHWNAEMTSTNYVTANYWVGKGATRVFLARELNMDEVAEIKRHVQAEVQVQVHGMTNIYHSKRTLLTNYWKHQGQSAQGERLDADRKLFLIEEERKDEKYPIYEDTNGTHVMSGDDMCMLESLHELIEAGIDSFRIEGLLKTLEYKETVVRCYRKAIDAYKADPGGYVFDEAWLEPIRELQDPDRELSFGFYYKEQVY</sequence>
<protein>
    <submittedName>
        <fullName evidence="1">U32 family peptidase</fullName>
    </submittedName>
</protein>
<evidence type="ECO:0000313" key="1">
    <source>
        <dbReference type="EMBL" id="TNJ67498.1"/>
    </source>
</evidence>
<gene>
    <name evidence="1" type="ORF">FE784_03705</name>
</gene>
<reference evidence="1 2" key="1">
    <citation type="submission" date="2019-05" db="EMBL/GenBank/DDBJ databases">
        <title>We sequenced the genome of Paenibacillus hemerocallicola KCTC 33185 for further insight into its adaptation and study the phylogeny of Paenibacillus.</title>
        <authorList>
            <person name="Narsing Rao M.P."/>
        </authorList>
    </citation>
    <scope>NUCLEOTIDE SEQUENCE [LARGE SCALE GENOMIC DNA]</scope>
    <source>
        <strain evidence="1 2">KCTC 33185</strain>
    </source>
</reference>
<accession>A0A5C4TET8</accession>
<name>A0A5C4TET8_9BACL</name>
<dbReference type="PANTHER" id="PTHR30217">
    <property type="entry name" value="PEPTIDASE U32 FAMILY"/>
    <property type="match status" value="1"/>
</dbReference>
<dbReference type="AlphaFoldDB" id="A0A5C4TET8"/>
<dbReference type="Proteomes" id="UP000307943">
    <property type="component" value="Unassembled WGS sequence"/>
</dbReference>
<comment type="caution">
    <text evidence="1">The sequence shown here is derived from an EMBL/GenBank/DDBJ whole genome shotgun (WGS) entry which is preliminary data.</text>
</comment>